<keyword evidence="2" id="KW-0812">Transmembrane</keyword>
<organism evidence="3">
    <name type="scientific">Ditylum brightwellii</name>
    <dbReference type="NCBI Taxonomy" id="49249"/>
    <lineage>
        <taxon>Eukaryota</taxon>
        <taxon>Sar</taxon>
        <taxon>Stramenopiles</taxon>
        <taxon>Ochrophyta</taxon>
        <taxon>Bacillariophyta</taxon>
        <taxon>Mediophyceae</taxon>
        <taxon>Lithodesmiophycidae</taxon>
        <taxon>Lithodesmiales</taxon>
        <taxon>Lithodesmiaceae</taxon>
        <taxon>Ditylum</taxon>
    </lineage>
</organism>
<evidence type="ECO:0008006" key="4">
    <source>
        <dbReference type="Google" id="ProtNLM"/>
    </source>
</evidence>
<evidence type="ECO:0000313" key="3">
    <source>
        <dbReference type="EMBL" id="CAE4638969.1"/>
    </source>
</evidence>
<proteinExistence type="predicted"/>
<gene>
    <name evidence="3" type="ORF">DBRI00130_LOCUS31651</name>
</gene>
<keyword evidence="2" id="KW-1133">Transmembrane helix</keyword>
<sequence>MTINPHQSSSSTPTPSPPTMTKSISTQTTILLFLLSSILISTTMLMIVDIAKDLYSFLNRQKEDDGTTTASWITLVSLTMVPCVPWMIVRWLSLQLHVRN</sequence>
<protein>
    <recommendedName>
        <fullName evidence="4">Transmembrane protein</fullName>
    </recommendedName>
</protein>
<keyword evidence="2" id="KW-0472">Membrane</keyword>
<evidence type="ECO:0000256" key="2">
    <source>
        <dbReference type="SAM" id="Phobius"/>
    </source>
</evidence>
<feature type="compositionally biased region" description="Low complexity" evidence="1">
    <location>
        <begin position="8"/>
        <end position="22"/>
    </location>
</feature>
<evidence type="ECO:0000256" key="1">
    <source>
        <dbReference type="SAM" id="MobiDB-lite"/>
    </source>
</evidence>
<name>A0A7S4WAZ1_9STRA</name>
<dbReference type="EMBL" id="HBNS01040616">
    <property type="protein sequence ID" value="CAE4638969.1"/>
    <property type="molecule type" value="Transcribed_RNA"/>
</dbReference>
<feature type="transmembrane region" description="Helical" evidence="2">
    <location>
        <begin position="71"/>
        <end position="92"/>
    </location>
</feature>
<feature type="transmembrane region" description="Helical" evidence="2">
    <location>
        <begin position="30"/>
        <end position="51"/>
    </location>
</feature>
<feature type="region of interest" description="Disordered" evidence="1">
    <location>
        <begin position="1"/>
        <end position="22"/>
    </location>
</feature>
<accession>A0A7S4WAZ1</accession>
<reference evidence="3" key="1">
    <citation type="submission" date="2021-01" db="EMBL/GenBank/DDBJ databases">
        <authorList>
            <person name="Corre E."/>
            <person name="Pelletier E."/>
            <person name="Niang G."/>
            <person name="Scheremetjew M."/>
            <person name="Finn R."/>
            <person name="Kale V."/>
            <person name="Holt S."/>
            <person name="Cochrane G."/>
            <person name="Meng A."/>
            <person name="Brown T."/>
            <person name="Cohen L."/>
        </authorList>
    </citation>
    <scope>NUCLEOTIDE SEQUENCE</scope>
    <source>
        <strain evidence="3">GSO104</strain>
    </source>
</reference>
<dbReference type="AlphaFoldDB" id="A0A7S4WAZ1"/>